<dbReference type="PANTHER" id="PTHR30514:SF1">
    <property type="entry name" value="HTH-TYPE TRANSCRIPTIONAL REGULATOR HEXR-RELATED"/>
    <property type="match status" value="1"/>
</dbReference>
<dbReference type="Pfam" id="PF01418">
    <property type="entry name" value="HTH_6"/>
    <property type="match status" value="1"/>
</dbReference>
<evidence type="ECO:0000259" key="4">
    <source>
        <dbReference type="PROSITE" id="PS51071"/>
    </source>
</evidence>
<feature type="domain" description="HTH rpiR-type" evidence="4">
    <location>
        <begin position="13"/>
        <end position="89"/>
    </location>
</feature>
<dbReference type="SUPFAM" id="SSF46689">
    <property type="entry name" value="Homeodomain-like"/>
    <property type="match status" value="1"/>
</dbReference>
<keyword evidence="3" id="KW-0804">Transcription</keyword>
<evidence type="ECO:0000256" key="3">
    <source>
        <dbReference type="ARBA" id="ARBA00023163"/>
    </source>
</evidence>
<dbReference type="PROSITE" id="PS51071">
    <property type="entry name" value="HTH_RPIR"/>
    <property type="match status" value="1"/>
</dbReference>
<dbReference type="Pfam" id="PF01380">
    <property type="entry name" value="SIS"/>
    <property type="match status" value="1"/>
</dbReference>
<dbReference type="InterPro" id="IPR009057">
    <property type="entry name" value="Homeodomain-like_sf"/>
</dbReference>
<organism evidence="6">
    <name type="scientific">freshwater metagenome</name>
    <dbReference type="NCBI Taxonomy" id="449393"/>
    <lineage>
        <taxon>unclassified sequences</taxon>
        <taxon>metagenomes</taxon>
        <taxon>ecological metagenomes</taxon>
    </lineage>
</organism>
<dbReference type="GO" id="GO:0003700">
    <property type="term" value="F:DNA-binding transcription factor activity"/>
    <property type="evidence" value="ECO:0007669"/>
    <property type="project" value="InterPro"/>
</dbReference>
<dbReference type="InterPro" id="IPR035472">
    <property type="entry name" value="RpiR-like_SIS"/>
</dbReference>
<dbReference type="CDD" id="cd05013">
    <property type="entry name" value="SIS_RpiR"/>
    <property type="match status" value="1"/>
</dbReference>
<dbReference type="InterPro" id="IPR047640">
    <property type="entry name" value="RpiR-like"/>
</dbReference>
<dbReference type="InterPro" id="IPR036388">
    <property type="entry name" value="WH-like_DNA-bd_sf"/>
</dbReference>
<evidence type="ECO:0000256" key="2">
    <source>
        <dbReference type="ARBA" id="ARBA00023125"/>
    </source>
</evidence>
<dbReference type="Gene3D" id="3.40.50.10490">
    <property type="entry name" value="Glucose-6-phosphate isomerase like protein, domain 1"/>
    <property type="match status" value="1"/>
</dbReference>
<evidence type="ECO:0000259" key="5">
    <source>
        <dbReference type="PROSITE" id="PS51464"/>
    </source>
</evidence>
<sequence>MAETGKVVAMPNLDPIISIRSSYKGFSPPEQRCADLILHSAQAVTQMSITDFAIKADTSEATVVRFCKKLGFPGYPKLRIALATNVGFRAGITINDENEIELGISHDDSTSEIISKVGSSASMTIAMTSQLVNAETLDSLTEALYEARTIGAFGAGASGLVAADISYKFNRLGHACVHWADHHAALTSISTLREGDVLFLVSHSGNTPETIAVATEFKNRGVLIAVITNSPRSGLAQVADFLFLTQAERNVVRVGATVSRIAQLLIVDCIAIAAARRSWEISRAALTDASAAIERQINYKDWLYEGSIASATESLGG</sequence>
<dbReference type="PROSITE" id="PS51464">
    <property type="entry name" value="SIS"/>
    <property type="match status" value="1"/>
</dbReference>
<dbReference type="AlphaFoldDB" id="A0A6J6F700"/>
<dbReference type="GO" id="GO:0003677">
    <property type="term" value="F:DNA binding"/>
    <property type="evidence" value="ECO:0007669"/>
    <property type="project" value="UniProtKB-KW"/>
</dbReference>
<dbReference type="InterPro" id="IPR001347">
    <property type="entry name" value="SIS_dom"/>
</dbReference>
<keyword evidence="2" id="KW-0238">DNA-binding</keyword>
<dbReference type="GO" id="GO:0097367">
    <property type="term" value="F:carbohydrate derivative binding"/>
    <property type="evidence" value="ECO:0007669"/>
    <property type="project" value="InterPro"/>
</dbReference>
<dbReference type="InterPro" id="IPR000281">
    <property type="entry name" value="HTH_RpiR"/>
</dbReference>
<dbReference type="PANTHER" id="PTHR30514">
    <property type="entry name" value="GLUCOKINASE"/>
    <property type="match status" value="1"/>
</dbReference>
<gene>
    <name evidence="6" type="ORF">UFOPK1726_01110</name>
</gene>
<keyword evidence="1" id="KW-0805">Transcription regulation</keyword>
<reference evidence="6" key="1">
    <citation type="submission" date="2020-05" db="EMBL/GenBank/DDBJ databases">
        <authorList>
            <person name="Chiriac C."/>
            <person name="Salcher M."/>
            <person name="Ghai R."/>
            <person name="Kavagutti S V."/>
        </authorList>
    </citation>
    <scope>NUCLEOTIDE SEQUENCE</scope>
</reference>
<dbReference type="Gene3D" id="1.10.10.10">
    <property type="entry name" value="Winged helix-like DNA-binding domain superfamily/Winged helix DNA-binding domain"/>
    <property type="match status" value="1"/>
</dbReference>
<dbReference type="InterPro" id="IPR046348">
    <property type="entry name" value="SIS_dom_sf"/>
</dbReference>
<proteinExistence type="predicted"/>
<dbReference type="GO" id="GO:1901135">
    <property type="term" value="P:carbohydrate derivative metabolic process"/>
    <property type="evidence" value="ECO:0007669"/>
    <property type="project" value="InterPro"/>
</dbReference>
<evidence type="ECO:0000313" key="6">
    <source>
        <dbReference type="EMBL" id="CAB4584077.1"/>
    </source>
</evidence>
<dbReference type="EMBL" id="CAEZTT010000159">
    <property type="protein sequence ID" value="CAB4584077.1"/>
    <property type="molecule type" value="Genomic_DNA"/>
</dbReference>
<evidence type="ECO:0000256" key="1">
    <source>
        <dbReference type="ARBA" id="ARBA00023015"/>
    </source>
</evidence>
<dbReference type="SUPFAM" id="SSF53697">
    <property type="entry name" value="SIS domain"/>
    <property type="match status" value="1"/>
</dbReference>
<name>A0A6J6F700_9ZZZZ</name>
<protein>
    <submittedName>
        <fullName evidence="6">Unannotated protein</fullName>
    </submittedName>
</protein>
<feature type="domain" description="SIS" evidence="5">
    <location>
        <begin position="140"/>
        <end position="280"/>
    </location>
</feature>
<accession>A0A6J6F700</accession>